<keyword evidence="3" id="KW-1185">Reference proteome</keyword>
<dbReference type="GO" id="GO:0009307">
    <property type="term" value="P:DNA restriction-modification system"/>
    <property type="evidence" value="ECO:0007669"/>
    <property type="project" value="InterPro"/>
</dbReference>
<dbReference type="InterPro" id="IPR052906">
    <property type="entry name" value="Type_IV_Methyl-Rstrct_Enzyme"/>
</dbReference>
<dbReference type="KEGG" id="mtw:CQW49_07625"/>
<gene>
    <name evidence="2" type="ORF">CQW49_07625</name>
</gene>
<dbReference type="InterPro" id="IPR011335">
    <property type="entry name" value="Restrct_endonuc-II-like"/>
</dbReference>
<dbReference type="Proteomes" id="UP000230709">
    <property type="component" value="Chromosome"/>
</dbReference>
<evidence type="ECO:0000259" key="1">
    <source>
        <dbReference type="Pfam" id="PF04471"/>
    </source>
</evidence>
<feature type="domain" description="Restriction endonuclease type IV Mrr" evidence="1">
    <location>
        <begin position="195"/>
        <end position="308"/>
    </location>
</feature>
<keyword evidence="2" id="KW-0378">Hydrolase</keyword>
<keyword evidence="2" id="KW-0255">Endonuclease</keyword>
<dbReference type="Pfam" id="PF04471">
    <property type="entry name" value="Mrr_cat"/>
    <property type="match status" value="1"/>
</dbReference>
<dbReference type="InterPro" id="IPR011856">
    <property type="entry name" value="tRNA_endonuc-like_dom_sf"/>
</dbReference>
<dbReference type="PANTHER" id="PTHR30015">
    <property type="entry name" value="MRR RESTRICTION SYSTEM PROTEIN"/>
    <property type="match status" value="1"/>
</dbReference>
<dbReference type="PIRSF" id="PIRSF031853">
    <property type="entry name" value="UPC031853"/>
    <property type="match status" value="1"/>
</dbReference>
<proteinExistence type="predicted"/>
<dbReference type="Gene3D" id="3.40.1350.10">
    <property type="match status" value="1"/>
</dbReference>
<name>A0A2D2CYF9_METT3</name>
<protein>
    <submittedName>
        <fullName evidence="2">Restriction endonuclease</fullName>
    </submittedName>
</protein>
<dbReference type="GO" id="GO:0043590">
    <property type="term" value="C:bacterial nucleoid"/>
    <property type="evidence" value="ECO:0007669"/>
    <property type="project" value="TreeGrafter"/>
</dbReference>
<dbReference type="AlphaFoldDB" id="A0A2D2CYF9"/>
<dbReference type="RefSeq" id="WP_003611137.1">
    <property type="nucleotide sequence ID" value="NZ_ADVE02000001.1"/>
</dbReference>
<dbReference type="PANTHER" id="PTHR30015:SF7">
    <property type="entry name" value="TYPE IV METHYL-DIRECTED RESTRICTION ENZYME ECOKMRR"/>
    <property type="match status" value="1"/>
</dbReference>
<dbReference type="SUPFAM" id="SSF52980">
    <property type="entry name" value="Restriction endonuclease-like"/>
    <property type="match status" value="1"/>
</dbReference>
<sequence>MVDTWMVRAGRHGYLFDQFKESSIVALGWEGVESESDLMDKAALCSKLQRVYADLPEQALFVAASQLMRFAHEVKIDDRVVTYDPRARMYLCGLIKGRCEFHPATSGPFELTNRRNVEWLCEKSRDDLSVAARNTLGATLTLFAIPASVSSELWSESRRPAPVTPVVPKEAIGAFDFSAIELSELADEKIKDRIARLDEYTMQDLVASLLRALGYKTLVSQPGADRGKDILASPDGFGFQAPRIVVEVKHRPRERMGAPEIRSFIGGRKAHESGLFVSTGGFTREAYYEAERSNIPLTLLDFENLIKAVLRAYSNFDEQGRQILPLTPIYWPL</sequence>
<dbReference type="InterPro" id="IPR016984">
    <property type="entry name" value="UCP031853"/>
</dbReference>
<keyword evidence="2" id="KW-0540">Nuclease</keyword>
<dbReference type="GO" id="GO:0015666">
    <property type="term" value="F:restriction endodeoxyribonuclease activity"/>
    <property type="evidence" value="ECO:0007669"/>
    <property type="project" value="TreeGrafter"/>
</dbReference>
<dbReference type="GO" id="GO:0003677">
    <property type="term" value="F:DNA binding"/>
    <property type="evidence" value="ECO:0007669"/>
    <property type="project" value="InterPro"/>
</dbReference>
<accession>A0A2D2CYF9</accession>
<reference evidence="3" key="1">
    <citation type="submission" date="2017-10" db="EMBL/GenBank/DDBJ databases">
        <title>Completed PacBio SMRT sequence of Methylosinus trichosporium OB3b reveals presence of a third large plasmid.</title>
        <authorList>
            <person name="Charles T.C."/>
            <person name="Lynch M.D.J."/>
            <person name="Heil J.R."/>
            <person name="Cheng J."/>
        </authorList>
    </citation>
    <scope>NUCLEOTIDE SEQUENCE [LARGE SCALE GENOMIC DNA]</scope>
    <source>
        <strain evidence="3">OB3b</strain>
    </source>
</reference>
<dbReference type="InterPro" id="IPR007560">
    <property type="entry name" value="Restrct_endonuc_IV_Mrr"/>
</dbReference>
<dbReference type="EMBL" id="CP023737">
    <property type="protein sequence ID" value="ATQ67778.1"/>
    <property type="molecule type" value="Genomic_DNA"/>
</dbReference>
<evidence type="ECO:0000313" key="2">
    <source>
        <dbReference type="EMBL" id="ATQ67778.1"/>
    </source>
</evidence>
<organism evidence="2 3">
    <name type="scientific">Methylosinus trichosporium (strain ATCC 35070 / NCIMB 11131 / UNIQEM 75 / OB3b)</name>
    <dbReference type="NCBI Taxonomy" id="595536"/>
    <lineage>
        <taxon>Bacteria</taxon>
        <taxon>Pseudomonadati</taxon>
        <taxon>Pseudomonadota</taxon>
        <taxon>Alphaproteobacteria</taxon>
        <taxon>Hyphomicrobiales</taxon>
        <taxon>Methylocystaceae</taxon>
        <taxon>Methylosinus</taxon>
    </lineage>
</organism>
<evidence type="ECO:0000313" key="3">
    <source>
        <dbReference type="Proteomes" id="UP000230709"/>
    </source>
</evidence>
<dbReference type="STRING" id="595536.GCA_000178815_03627"/>